<organism evidence="1 2">
    <name type="scientific">Frankia canadensis</name>
    <dbReference type="NCBI Taxonomy" id="1836972"/>
    <lineage>
        <taxon>Bacteria</taxon>
        <taxon>Bacillati</taxon>
        <taxon>Actinomycetota</taxon>
        <taxon>Actinomycetes</taxon>
        <taxon>Frankiales</taxon>
        <taxon>Frankiaceae</taxon>
        <taxon>Frankia</taxon>
    </lineage>
</organism>
<evidence type="ECO:0000313" key="1">
    <source>
        <dbReference type="EMBL" id="SNQ46998.1"/>
    </source>
</evidence>
<evidence type="ECO:0000313" key="2">
    <source>
        <dbReference type="Proteomes" id="UP000234331"/>
    </source>
</evidence>
<protein>
    <submittedName>
        <fullName evidence="1">Uncharacterized protein</fullName>
    </submittedName>
</protein>
<sequence>MTPGVPGARVAWLLAQALGSAEHPRAA</sequence>
<reference evidence="1 2" key="1">
    <citation type="submission" date="2017-06" db="EMBL/GenBank/DDBJ databases">
        <authorList>
            <person name="Kim H.J."/>
            <person name="Triplett B.A."/>
        </authorList>
    </citation>
    <scope>NUCLEOTIDE SEQUENCE [LARGE SCALE GENOMIC DNA]</scope>
    <source>
        <strain evidence="1">FRACA_ARgP5</strain>
    </source>
</reference>
<keyword evidence="2" id="KW-1185">Reference proteome</keyword>
<dbReference type="Proteomes" id="UP000234331">
    <property type="component" value="Unassembled WGS sequence"/>
</dbReference>
<dbReference type="EMBL" id="FZMO01000075">
    <property type="protein sequence ID" value="SNQ46998.1"/>
    <property type="molecule type" value="Genomic_DNA"/>
</dbReference>
<dbReference type="AlphaFoldDB" id="A0A2I2KMV6"/>
<accession>A0A2I2KMV6</accession>
<gene>
    <name evidence="1" type="ORF">FRACA_1660012</name>
</gene>
<name>A0A2I2KMV6_9ACTN</name>
<proteinExistence type="predicted"/>